<dbReference type="AlphaFoldDB" id="A0A6J5W268"/>
<feature type="domain" description="F-box" evidence="1">
    <location>
        <begin position="19"/>
        <end position="58"/>
    </location>
</feature>
<dbReference type="SUPFAM" id="SSF81383">
    <property type="entry name" value="F-box domain"/>
    <property type="match status" value="1"/>
</dbReference>
<accession>A0A6J5W268</accession>
<dbReference type="EMBL" id="CAEKKB010000001">
    <property type="protein sequence ID" value="CAB4295506.1"/>
    <property type="molecule type" value="Genomic_DNA"/>
</dbReference>
<evidence type="ECO:0000313" key="3">
    <source>
        <dbReference type="Proteomes" id="UP000507245"/>
    </source>
</evidence>
<evidence type="ECO:0000313" key="2">
    <source>
        <dbReference type="EMBL" id="CAB4295506.1"/>
    </source>
</evidence>
<keyword evidence="3" id="KW-1185">Reference proteome</keyword>
<name>A0A6J5W268_PRUAR</name>
<evidence type="ECO:0000259" key="1">
    <source>
        <dbReference type="Pfam" id="PF12937"/>
    </source>
</evidence>
<organism evidence="2 3">
    <name type="scientific">Prunus armeniaca</name>
    <name type="common">Apricot</name>
    <name type="synonym">Armeniaca vulgaris</name>
    <dbReference type="NCBI Taxonomy" id="36596"/>
    <lineage>
        <taxon>Eukaryota</taxon>
        <taxon>Viridiplantae</taxon>
        <taxon>Streptophyta</taxon>
        <taxon>Embryophyta</taxon>
        <taxon>Tracheophyta</taxon>
        <taxon>Spermatophyta</taxon>
        <taxon>Magnoliopsida</taxon>
        <taxon>eudicotyledons</taxon>
        <taxon>Gunneridae</taxon>
        <taxon>Pentapetalae</taxon>
        <taxon>rosids</taxon>
        <taxon>fabids</taxon>
        <taxon>Rosales</taxon>
        <taxon>Rosaceae</taxon>
        <taxon>Amygdaloideae</taxon>
        <taxon>Amygdaleae</taxon>
        <taxon>Prunus</taxon>
    </lineage>
</organism>
<dbReference type="Proteomes" id="UP000507245">
    <property type="component" value="Unassembled WGS sequence"/>
</dbReference>
<dbReference type="Gene3D" id="1.20.1280.50">
    <property type="match status" value="1"/>
</dbReference>
<protein>
    <recommendedName>
        <fullName evidence="1">F-box domain-containing protein</fullName>
    </recommendedName>
</protein>
<dbReference type="OrthoDB" id="5314306at2759"/>
<dbReference type="PANTHER" id="PTHR31672">
    <property type="entry name" value="BNACNNG10540D PROTEIN"/>
    <property type="match status" value="1"/>
</dbReference>
<gene>
    <name evidence="2" type="ORF">ORAREDHAP_LOCUS6876</name>
</gene>
<dbReference type="InterPro" id="IPR001810">
    <property type="entry name" value="F-box_dom"/>
</dbReference>
<dbReference type="Pfam" id="PF12937">
    <property type="entry name" value="F-box-like"/>
    <property type="match status" value="1"/>
</dbReference>
<reference evidence="3" key="1">
    <citation type="journal article" date="2020" name="Genome Biol.">
        <title>Gamete binning: chromosome-level and haplotype-resolved genome assembly enabled by high-throughput single-cell sequencing of gamete genomes.</title>
        <authorList>
            <person name="Campoy J.A."/>
            <person name="Sun H."/>
            <person name="Goel M."/>
            <person name="Jiao W.-B."/>
            <person name="Folz-Donahue K."/>
            <person name="Wang N."/>
            <person name="Rubio M."/>
            <person name="Liu C."/>
            <person name="Kukat C."/>
            <person name="Ruiz D."/>
            <person name="Huettel B."/>
            <person name="Schneeberger K."/>
        </authorList>
    </citation>
    <scope>NUCLEOTIDE SEQUENCE [LARGE SCALE GENOMIC DNA]</scope>
    <source>
        <strain evidence="3">cv. Rojo Pasion</strain>
    </source>
</reference>
<proteinExistence type="predicted"/>
<sequence>MARKRRSRNLEAYHHDNPISELPTEIIFSHILPRLPAEVLIRCRCVCTSWSSLIRRPSFVAACHNFRCNDSNKSITNFLFEKEKQRAAKKEKLRPRWSKHVLFS</sequence>
<dbReference type="InterPro" id="IPR036047">
    <property type="entry name" value="F-box-like_dom_sf"/>
</dbReference>
<dbReference type="InterPro" id="IPR050796">
    <property type="entry name" value="SCF_F-box_component"/>
</dbReference>